<comment type="caution">
    <text evidence="4">The sequence shown here is derived from an EMBL/GenBank/DDBJ whole genome shotgun (WGS) entry which is preliminary data.</text>
</comment>
<reference evidence="4 5" key="1">
    <citation type="submission" date="2020-07" db="EMBL/GenBank/DDBJ databases">
        <title>Sequencing the genomes of 1000 actinobacteria strains.</title>
        <authorList>
            <person name="Klenk H.-P."/>
        </authorList>
    </citation>
    <scope>NUCLEOTIDE SEQUENCE [LARGE SCALE GENOMIC DNA]</scope>
    <source>
        <strain evidence="4 5">DSM 23141</strain>
    </source>
</reference>
<accession>A0A852YGL1</accession>
<dbReference type="PROSITE" id="PS50935">
    <property type="entry name" value="SSB"/>
    <property type="match status" value="1"/>
</dbReference>
<evidence type="ECO:0000256" key="3">
    <source>
        <dbReference type="SAM" id="MobiDB-lite"/>
    </source>
</evidence>
<organism evidence="4 5">
    <name type="scientific">Schumannella luteola</name>
    <dbReference type="NCBI Taxonomy" id="472059"/>
    <lineage>
        <taxon>Bacteria</taxon>
        <taxon>Bacillati</taxon>
        <taxon>Actinomycetota</taxon>
        <taxon>Actinomycetes</taxon>
        <taxon>Micrococcales</taxon>
        <taxon>Microbacteriaceae</taxon>
        <taxon>Schumannella</taxon>
    </lineage>
</organism>
<gene>
    <name evidence="4" type="ORF">BJ979_003080</name>
</gene>
<keyword evidence="1 2" id="KW-0238">DNA-binding</keyword>
<dbReference type="EMBL" id="JACBZY010000001">
    <property type="protein sequence ID" value="NYH00455.1"/>
    <property type="molecule type" value="Genomic_DNA"/>
</dbReference>
<dbReference type="CDD" id="cd04496">
    <property type="entry name" value="SSB_OBF"/>
    <property type="match status" value="1"/>
</dbReference>
<proteinExistence type="predicted"/>
<dbReference type="Gene3D" id="2.40.50.140">
    <property type="entry name" value="Nucleic acid-binding proteins"/>
    <property type="match status" value="1"/>
</dbReference>
<evidence type="ECO:0000313" key="5">
    <source>
        <dbReference type="Proteomes" id="UP000553888"/>
    </source>
</evidence>
<feature type="region of interest" description="Disordered" evidence="3">
    <location>
        <begin position="124"/>
        <end position="176"/>
    </location>
</feature>
<dbReference type="RefSeq" id="WP_179569290.1">
    <property type="nucleotide sequence ID" value="NZ_JACBZY010000001.1"/>
</dbReference>
<dbReference type="AlphaFoldDB" id="A0A852YGL1"/>
<dbReference type="Pfam" id="PF00436">
    <property type="entry name" value="SSB"/>
    <property type="match status" value="1"/>
</dbReference>
<evidence type="ECO:0000256" key="1">
    <source>
        <dbReference type="ARBA" id="ARBA00023125"/>
    </source>
</evidence>
<sequence>MSDTITLTGLVGTEPRHVVTGDGLEITTFRLVSTHRRFDRVERRWIDGDTNWYTISSFRHLAGNVHHSVKQGDRVVVTGRIRLKEWTKDDRSGITIDVEADAVGHDLSWGTSVYSRVIRSSSKGRDAESGDAVADHDGAAGQPELSAGGADADGWAAPGAGADRPAVLDEAIPTPF</sequence>
<dbReference type="SUPFAM" id="SSF50249">
    <property type="entry name" value="Nucleic acid-binding proteins"/>
    <property type="match status" value="1"/>
</dbReference>
<dbReference type="Proteomes" id="UP000553888">
    <property type="component" value="Unassembled WGS sequence"/>
</dbReference>
<evidence type="ECO:0000313" key="4">
    <source>
        <dbReference type="EMBL" id="NYH00455.1"/>
    </source>
</evidence>
<keyword evidence="5" id="KW-1185">Reference proteome</keyword>
<dbReference type="InterPro" id="IPR012340">
    <property type="entry name" value="NA-bd_OB-fold"/>
</dbReference>
<protein>
    <submittedName>
        <fullName evidence="4">Single-strand DNA-binding protein</fullName>
    </submittedName>
</protein>
<feature type="compositionally biased region" description="Basic and acidic residues" evidence="3">
    <location>
        <begin position="124"/>
        <end position="138"/>
    </location>
</feature>
<dbReference type="GO" id="GO:0003697">
    <property type="term" value="F:single-stranded DNA binding"/>
    <property type="evidence" value="ECO:0007669"/>
    <property type="project" value="InterPro"/>
</dbReference>
<name>A0A852YGL1_9MICO</name>
<dbReference type="InterPro" id="IPR000424">
    <property type="entry name" value="Primosome_PriB/ssb"/>
</dbReference>
<feature type="compositionally biased region" description="Low complexity" evidence="3">
    <location>
        <begin position="147"/>
        <end position="165"/>
    </location>
</feature>
<evidence type="ECO:0000256" key="2">
    <source>
        <dbReference type="PROSITE-ProRule" id="PRU00252"/>
    </source>
</evidence>